<evidence type="ECO:0000313" key="7">
    <source>
        <dbReference type="EMBL" id="PRY01598.1"/>
    </source>
</evidence>
<evidence type="ECO:0000256" key="4">
    <source>
        <dbReference type="ARBA" id="ARBA00023136"/>
    </source>
</evidence>
<proteinExistence type="predicted"/>
<feature type="transmembrane region" description="Helical" evidence="5">
    <location>
        <begin position="16"/>
        <end position="36"/>
    </location>
</feature>
<evidence type="ECO:0000256" key="1">
    <source>
        <dbReference type="ARBA" id="ARBA00004141"/>
    </source>
</evidence>
<keyword evidence="3 5" id="KW-1133">Transmembrane helix</keyword>
<dbReference type="RefSeq" id="WP_106237570.1">
    <property type="nucleotide sequence ID" value="NZ_PVZC01000001.1"/>
</dbReference>
<dbReference type="Pfam" id="PF06271">
    <property type="entry name" value="RDD"/>
    <property type="match status" value="1"/>
</dbReference>
<dbReference type="OrthoDB" id="4822551at2"/>
<dbReference type="GO" id="GO:0016020">
    <property type="term" value="C:membrane"/>
    <property type="evidence" value="ECO:0007669"/>
    <property type="project" value="UniProtKB-SubCell"/>
</dbReference>
<evidence type="ECO:0000256" key="5">
    <source>
        <dbReference type="SAM" id="Phobius"/>
    </source>
</evidence>
<dbReference type="Proteomes" id="UP000237846">
    <property type="component" value="Unassembled WGS sequence"/>
</dbReference>
<reference evidence="7 8" key="1">
    <citation type="submission" date="2018-03" db="EMBL/GenBank/DDBJ databases">
        <title>Genomic Encyclopedia of Archaeal and Bacterial Type Strains, Phase II (KMG-II): from individual species to whole genera.</title>
        <authorList>
            <person name="Goeker M."/>
        </authorList>
    </citation>
    <scope>NUCLEOTIDE SEQUENCE [LARGE SCALE GENOMIC DNA]</scope>
    <source>
        <strain evidence="7 8">DSM 45601</strain>
    </source>
</reference>
<feature type="transmembrane region" description="Helical" evidence="5">
    <location>
        <begin position="229"/>
        <end position="246"/>
    </location>
</feature>
<protein>
    <submittedName>
        <fullName evidence="7">RDD family protein</fullName>
    </submittedName>
</protein>
<name>A0A2T0QCH1_9ACTN</name>
<organism evidence="7 8">
    <name type="scientific">Allonocardiopsis opalescens</name>
    <dbReference type="NCBI Taxonomy" id="1144618"/>
    <lineage>
        <taxon>Bacteria</taxon>
        <taxon>Bacillati</taxon>
        <taxon>Actinomycetota</taxon>
        <taxon>Actinomycetes</taxon>
        <taxon>Streptosporangiales</taxon>
        <taxon>Allonocardiopsis</taxon>
    </lineage>
</organism>
<comment type="subcellular location">
    <subcellularLocation>
        <location evidence="1">Membrane</location>
        <topology evidence="1">Multi-pass membrane protein</topology>
    </subcellularLocation>
</comment>
<evidence type="ECO:0000259" key="6">
    <source>
        <dbReference type="Pfam" id="PF06271"/>
    </source>
</evidence>
<dbReference type="AlphaFoldDB" id="A0A2T0QCH1"/>
<sequence>MGVVTAGWVDAESARAALVLLGGAFALVLGALAHLANEYRRYGRMTAWAAVVNTLMIGYAAGLGAFAVLGAPVPAGCAAAPVPPLVLLSGDAAQLGIAATAFAPLGFFARYRFRRGIALSALLAAAAALAVEGLRLAAAFGALPCPVPAAADRPLAAALGAAAGWLLARLLTRVLPRGWPSAIVDVRPPGLWRRAAGHLLDAALCWLGAQLVAVALLAARPSAGADGEVAGLALTVAVALVLVPLVRRDRCSPGRAALHLAVVRTATWRPCGSVAVLVRLLVFQLPLLLAATASSGWALPLPAGYALVAQLHPGGRGLAGLLSGTRTQTRAAVLGGLPTRLRMAARAPVGATRTEVAEAPGQGARPPSAA</sequence>
<keyword evidence="2 5" id="KW-0812">Transmembrane</keyword>
<feature type="transmembrane region" description="Helical" evidence="5">
    <location>
        <begin position="121"/>
        <end position="143"/>
    </location>
</feature>
<feature type="transmembrane region" description="Helical" evidence="5">
    <location>
        <begin position="92"/>
        <end position="109"/>
    </location>
</feature>
<evidence type="ECO:0000256" key="3">
    <source>
        <dbReference type="ARBA" id="ARBA00022989"/>
    </source>
</evidence>
<evidence type="ECO:0000256" key="2">
    <source>
        <dbReference type="ARBA" id="ARBA00022692"/>
    </source>
</evidence>
<feature type="domain" description="RDD" evidence="6">
    <location>
        <begin position="189"/>
        <end position="308"/>
    </location>
</feature>
<feature type="transmembrane region" description="Helical" evidence="5">
    <location>
        <begin position="196"/>
        <end position="217"/>
    </location>
</feature>
<gene>
    <name evidence="7" type="ORF">CLV72_101181</name>
</gene>
<dbReference type="InterPro" id="IPR010432">
    <property type="entry name" value="RDD"/>
</dbReference>
<keyword evidence="4 5" id="KW-0472">Membrane</keyword>
<keyword evidence="8" id="KW-1185">Reference proteome</keyword>
<feature type="transmembrane region" description="Helical" evidence="5">
    <location>
        <begin position="48"/>
        <end position="72"/>
    </location>
</feature>
<dbReference type="EMBL" id="PVZC01000001">
    <property type="protein sequence ID" value="PRY01598.1"/>
    <property type="molecule type" value="Genomic_DNA"/>
</dbReference>
<accession>A0A2T0QCH1</accession>
<evidence type="ECO:0000313" key="8">
    <source>
        <dbReference type="Proteomes" id="UP000237846"/>
    </source>
</evidence>
<feature type="transmembrane region" description="Helical" evidence="5">
    <location>
        <begin position="155"/>
        <end position="175"/>
    </location>
</feature>
<comment type="caution">
    <text evidence="7">The sequence shown here is derived from an EMBL/GenBank/DDBJ whole genome shotgun (WGS) entry which is preliminary data.</text>
</comment>